<protein>
    <submittedName>
        <fullName evidence="4">FMN-binding domain protein</fullName>
    </submittedName>
</protein>
<dbReference type="GO" id="GO:0010181">
    <property type="term" value="F:FMN binding"/>
    <property type="evidence" value="ECO:0007669"/>
    <property type="project" value="InterPro"/>
</dbReference>
<keyword evidence="5" id="KW-1185">Reference proteome</keyword>
<organism evidence="4 5">
    <name type="scientific">Rubripirellula amarantea</name>
    <dbReference type="NCBI Taxonomy" id="2527999"/>
    <lineage>
        <taxon>Bacteria</taxon>
        <taxon>Pseudomonadati</taxon>
        <taxon>Planctomycetota</taxon>
        <taxon>Planctomycetia</taxon>
        <taxon>Pirellulales</taxon>
        <taxon>Pirellulaceae</taxon>
        <taxon>Rubripirellula</taxon>
    </lineage>
</organism>
<evidence type="ECO:0000313" key="4">
    <source>
        <dbReference type="EMBL" id="TWT50467.1"/>
    </source>
</evidence>
<name>A0A5C5WIS0_9BACT</name>
<dbReference type="Gene3D" id="3.90.1010.20">
    <property type="match status" value="1"/>
</dbReference>
<dbReference type="SMART" id="SM00900">
    <property type="entry name" value="FMN_bind"/>
    <property type="match status" value="1"/>
</dbReference>
<gene>
    <name evidence="4" type="ORF">Pla22_32100</name>
</gene>
<evidence type="ECO:0000259" key="3">
    <source>
        <dbReference type="SMART" id="SM00900"/>
    </source>
</evidence>
<comment type="caution">
    <text evidence="4">The sequence shown here is derived from an EMBL/GenBank/DDBJ whole genome shotgun (WGS) entry which is preliminary data.</text>
</comment>
<dbReference type="InterPro" id="IPR019734">
    <property type="entry name" value="TPR_rpt"/>
</dbReference>
<reference evidence="4 5" key="1">
    <citation type="submission" date="2019-02" db="EMBL/GenBank/DDBJ databases">
        <title>Deep-cultivation of Planctomycetes and their phenomic and genomic characterization uncovers novel biology.</title>
        <authorList>
            <person name="Wiegand S."/>
            <person name="Jogler M."/>
            <person name="Boedeker C."/>
            <person name="Pinto D."/>
            <person name="Vollmers J."/>
            <person name="Rivas-Marin E."/>
            <person name="Kohn T."/>
            <person name="Peeters S.H."/>
            <person name="Heuer A."/>
            <person name="Rast P."/>
            <person name="Oberbeckmann S."/>
            <person name="Bunk B."/>
            <person name="Jeske O."/>
            <person name="Meyerdierks A."/>
            <person name="Storesund J.E."/>
            <person name="Kallscheuer N."/>
            <person name="Luecker S."/>
            <person name="Lage O.M."/>
            <person name="Pohl T."/>
            <person name="Merkel B.J."/>
            <person name="Hornburger P."/>
            <person name="Mueller R.-W."/>
            <person name="Bruemmer F."/>
            <person name="Labrenz M."/>
            <person name="Spormann A.M."/>
            <person name="Op Den Camp H."/>
            <person name="Overmann J."/>
            <person name="Amann R."/>
            <person name="Jetten M.S.M."/>
            <person name="Mascher T."/>
            <person name="Medema M.H."/>
            <person name="Devos D.P."/>
            <person name="Kaster A.-K."/>
            <person name="Ovreas L."/>
            <person name="Rohde M."/>
            <person name="Galperin M.Y."/>
            <person name="Jogler C."/>
        </authorList>
    </citation>
    <scope>NUCLEOTIDE SEQUENCE [LARGE SCALE GENOMIC DNA]</scope>
    <source>
        <strain evidence="4 5">Pla22</strain>
    </source>
</reference>
<dbReference type="Gene3D" id="1.25.40.10">
    <property type="entry name" value="Tetratricopeptide repeat domain"/>
    <property type="match status" value="1"/>
</dbReference>
<proteinExistence type="predicted"/>
<evidence type="ECO:0000256" key="1">
    <source>
        <dbReference type="PROSITE-ProRule" id="PRU00339"/>
    </source>
</evidence>
<feature type="domain" description="FMN-binding" evidence="3">
    <location>
        <begin position="361"/>
        <end position="434"/>
    </location>
</feature>
<dbReference type="GO" id="GO:0016020">
    <property type="term" value="C:membrane"/>
    <property type="evidence" value="ECO:0007669"/>
    <property type="project" value="InterPro"/>
</dbReference>
<evidence type="ECO:0000256" key="2">
    <source>
        <dbReference type="SAM" id="SignalP"/>
    </source>
</evidence>
<evidence type="ECO:0000313" key="5">
    <source>
        <dbReference type="Proteomes" id="UP000316598"/>
    </source>
</evidence>
<dbReference type="SUPFAM" id="SSF81901">
    <property type="entry name" value="HCP-like"/>
    <property type="match status" value="1"/>
</dbReference>
<dbReference type="PROSITE" id="PS50005">
    <property type="entry name" value="TPR"/>
    <property type="match status" value="1"/>
</dbReference>
<feature type="chain" id="PRO_5023024271" evidence="2">
    <location>
        <begin position="31"/>
        <end position="436"/>
    </location>
</feature>
<dbReference type="Pfam" id="PF04205">
    <property type="entry name" value="FMN_bind"/>
    <property type="match status" value="1"/>
</dbReference>
<sequence length="436" mass="48245" precursor="true">MLCLSASSLSFRVAAIVAICGLTSFVQAFAQDTIEFANGSVMKGEILEIRKSDREFDFSSTIGGKTFKRTYSYDKVQAVTYNGKRFVLNEAGGSNADDSATGSDGEVTRTKEEVLAFIESVGSTDPDWLASTQLNHPKSLELAWPMKAEGPWNESKNVGQYIWGRVNPNESRWKPGVKLIYECMKLHENDSKLLRRDMEKLGDMYFTLFQDYPRAAYWLQKANVSATGPPGIFLAECYWRLGCKPMAMSQLRGKSLHFSAIKLFGDMGELKRATSLTRTYSKSSVFNEAFLNMGDALRGAGQMDQAVNYYQQIIDRNQARNAEYLARYKGRAQDAIEAIELSEKADVQRVADGSYTASSMGYNGQLEVEVQVASHKITQVRVTNHREKQFYAALSDTPKQILAQQGVQDVDGTSGATITSQAIIASTAKALARGAN</sequence>
<keyword evidence="1" id="KW-0802">TPR repeat</keyword>
<dbReference type="RefSeq" id="WP_146515692.1">
    <property type="nucleotide sequence ID" value="NZ_SJPI01000002.1"/>
</dbReference>
<dbReference type="InterPro" id="IPR007329">
    <property type="entry name" value="FMN-bd"/>
</dbReference>
<keyword evidence="2" id="KW-0732">Signal</keyword>
<dbReference type="EMBL" id="SJPI01000002">
    <property type="protein sequence ID" value="TWT50467.1"/>
    <property type="molecule type" value="Genomic_DNA"/>
</dbReference>
<feature type="signal peptide" evidence="2">
    <location>
        <begin position="1"/>
        <end position="30"/>
    </location>
</feature>
<dbReference type="InterPro" id="IPR011990">
    <property type="entry name" value="TPR-like_helical_dom_sf"/>
</dbReference>
<dbReference type="OrthoDB" id="240053at2"/>
<dbReference type="AlphaFoldDB" id="A0A5C5WIS0"/>
<accession>A0A5C5WIS0</accession>
<feature type="repeat" description="TPR" evidence="1">
    <location>
        <begin position="287"/>
        <end position="320"/>
    </location>
</feature>
<dbReference type="Proteomes" id="UP000316598">
    <property type="component" value="Unassembled WGS sequence"/>
</dbReference>